<evidence type="ECO:0000256" key="1">
    <source>
        <dbReference type="SAM" id="Phobius"/>
    </source>
</evidence>
<protein>
    <submittedName>
        <fullName evidence="2">Uncharacterized protein</fullName>
    </submittedName>
</protein>
<organism evidence="2 3">
    <name type="scientific">Streptomyces broussonetiae</name>
    <dbReference type="NCBI Taxonomy" id="2686304"/>
    <lineage>
        <taxon>Bacteria</taxon>
        <taxon>Bacillati</taxon>
        <taxon>Actinomycetota</taxon>
        <taxon>Actinomycetes</taxon>
        <taxon>Kitasatosporales</taxon>
        <taxon>Streptomycetaceae</taxon>
        <taxon>Streptomyces</taxon>
    </lineage>
</organism>
<keyword evidence="1" id="KW-1133">Transmembrane helix</keyword>
<dbReference type="KEGG" id="sbro:GQF42_36510"/>
<gene>
    <name evidence="2" type="ORF">GQF42_36510</name>
</gene>
<accession>A0A6I6N9I3</accession>
<keyword evidence="1" id="KW-0812">Transmembrane</keyword>
<evidence type="ECO:0000313" key="2">
    <source>
        <dbReference type="EMBL" id="QHA08042.1"/>
    </source>
</evidence>
<dbReference type="RefSeq" id="WP_158927075.1">
    <property type="nucleotide sequence ID" value="NZ_CP047020.1"/>
</dbReference>
<sequence>MNRVKARRVDLQRAELSEAMAVEVRDLIPPPVPLAEIEREGRARRRQWRVRWLAAVALLLGTIAYVVVPRVTGRTASGAPTPSAGTTSTVRIVAAGEHVRPLPDVELWLTKDGEHSSAAPGLVPAPAARGGHKAAVTMEMLGTGNRYLMTGTYRGPTPAARVTLRTPFGTTSGTLLALAGSPGWSAWYATGELPKDKKKLMDARVTIHDARGTVVAQGGVGP</sequence>
<feature type="transmembrane region" description="Helical" evidence="1">
    <location>
        <begin position="50"/>
        <end position="68"/>
    </location>
</feature>
<dbReference type="Proteomes" id="UP000436138">
    <property type="component" value="Chromosome"/>
</dbReference>
<dbReference type="AlphaFoldDB" id="A0A6I6N9I3"/>
<keyword evidence="1" id="KW-0472">Membrane</keyword>
<reference evidence="2 3" key="1">
    <citation type="submission" date="2019-12" db="EMBL/GenBank/DDBJ databases">
        <title>Streptomyces sp. strain T44 isolated from rhizosphere soil of Broussonetia papyrifera.</title>
        <authorList>
            <person name="Mo P."/>
        </authorList>
    </citation>
    <scope>NUCLEOTIDE SEQUENCE [LARGE SCALE GENOMIC DNA]</scope>
    <source>
        <strain evidence="2 3">T44</strain>
    </source>
</reference>
<evidence type="ECO:0000313" key="3">
    <source>
        <dbReference type="Proteomes" id="UP000436138"/>
    </source>
</evidence>
<dbReference type="EMBL" id="CP047020">
    <property type="protein sequence ID" value="QHA08042.1"/>
    <property type="molecule type" value="Genomic_DNA"/>
</dbReference>
<keyword evidence="3" id="KW-1185">Reference proteome</keyword>
<proteinExistence type="predicted"/>
<name>A0A6I6N9I3_9ACTN</name>